<name>A0A3T0KND3_9BACI</name>
<proteinExistence type="predicted"/>
<dbReference type="NCBIfam" id="NF042414">
    <property type="entry name" value="CLC_0170_fam"/>
    <property type="match status" value="1"/>
</dbReference>
<organism evidence="1 2">
    <name type="scientific">Peribacillus asahii</name>
    <dbReference type="NCBI Taxonomy" id="228899"/>
    <lineage>
        <taxon>Bacteria</taxon>
        <taxon>Bacillati</taxon>
        <taxon>Bacillota</taxon>
        <taxon>Bacilli</taxon>
        <taxon>Bacillales</taxon>
        <taxon>Bacillaceae</taxon>
        <taxon>Peribacillus</taxon>
    </lineage>
</organism>
<dbReference type="InterPro" id="IPR049971">
    <property type="entry name" value="CLC_0170-like"/>
</dbReference>
<dbReference type="EMBL" id="CP026095">
    <property type="protein sequence ID" value="AZV41932.1"/>
    <property type="molecule type" value="Genomic_DNA"/>
</dbReference>
<dbReference type="Proteomes" id="UP000283095">
    <property type="component" value="Chromosome"/>
</dbReference>
<accession>A0A3T0KND3</accession>
<sequence length="67" mass="7772">MDDIRSINYLISILLVTGLLLLLTDVKAYKNAGLKKERKVTLILGWTHLSLSIILTLTAWVYRTWIW</sequence>
<reference evidence="1 2" key="1">
    <citation type="submission" date="2018-01" db="EMBL/GenBank/DDBJ databases">
        <title>Bacillus asahii Genome sequencing and assembly.</title>
        <authorList>
            <person name="Jiang H."/>
            <person name="Feng Y."/>
            <person name="Zhao F."/>
            <person name="Lin X."/>
        </authorList>
    </citation>
    <scope>NUCLEOTIDE SEQUENCE [LARGE SCALE GENOMIC DNA]</scope>
    <source>
        <strain evidence="1 2">OM18</strain>
    </source>
</reference>
<dbReference type="RefSeq" id="WP_127759522.1">
    <property type="nucleotide sequence ID" value="NZ_CP026095.1"/>
</dbReference>
<evidence type="ECO:0000313" key="2">
    <source>
        <dbReference type="Proteomes" id="UP000283095"/>
    </source>
</evidence>
<dbReference type="AlphaFoldDB" id="A0A3T0KND3"/>
<evidence type="ECO:0000313" key="1">
    <source>
        <dbReference type="EMBL" id="AZV41932.1"/>
    </source>
</evidence>
<dbReference type="KEGG" id="pasa:BAOM_1322"/>
<protein>
    <submittedName>
        <fullName evidence="1">Uncharacterized protein</fullName>
    </submittedName>
</protein>
<gene>
    <name evidence="1" type="ORF">BAOM_1322</name>
</gene>